<dbReference type="InterPro" id="IPR036736">
    <property type="entry name" value="ACP-like_sf"/>
</dbReference>
<dbReference type="InterPro" id="IPR009081">
    <property type="entry name" value="PP-bd_ACP"/>
</dbReference>
<gene>
    <name evidence="2" type="ORF">FJV41_06565</name>
</gene>
<accession>A0A540X6J2</accession>
<dbReference type="OrthoDB" id="5521090at2"/>
<feature type="domain" description="Carrier" evidence="1">
    <location>
        <begin position="1"/>
        <end position="76"/>
    </location>
</feature>
<comment type="caution">
    <text evidence="2">The sequence shown here is derived from an EMBL/GenBank/DDBJ whole genome shotgun (WGS) entry which is preliminary data.</text>
</comment>
<evidence type="ECO:0000313" key="2">
    <source>
        <dbReference type="EMBL" id="TQF16812.1"/>
    </source>
</evidence>
<evidence type="ECO:0000313" key="3">
    <source>
        <dbReference type="Proteomes" id="UP000315369"/>
    </source>
</evidence>
<evidence type="ECO:0000259" key="1">
    <source>
        <dbReference type="PROSITE" id="PS50075"/>
    </source>
</evidence>
<dbReference type="Proteomes" id="UP000315369">
    <property type="component" value="Unassembled WGS sequence"/>
</dbReference>
<dbReference type="EMBL" id="VIFM01000017">
    <property type="protein sequence ID" value="TQF16812.1"/>
    <property type="molecule type" value="Genomic_DNA"/>
</dbReference>
<name>A0A540X6J2_9BACT</name>
<reference evidence="2 3" key="1">
    <citation type="submission" date="2019-06" db="EMBL/GenBank/DDBJ databases">
        <authorList>
            <person name="Livingstone P."/>
            <person name="Whitworth D."/>
        </authorList>
    </citation>
    <scope>NUCLEOTIDE SEQUENCE [LARGE SCALE GENOMIC DNA]</scope>
    <source>
        <strain evidence="2 3">AM401</strain>
    </source>
</reference>
<dbReference type="Gene3D" id="1.10.1200.10">
    <property type="entry name" value="ACP-like"/>
    <property type="match status" value="1"/>
</dbReference>
<dbReference type="AlphaFoldDB" id="A0A540X6J2"/>
<dbReference type="RefSeq" id="WP_141641549.1">
    <property type="nucleotide sequence ID" value="NZ_VIFM01000017.1"/>
</dbReference>
<protein>
    <submittedName>
        <fullName evidence="2">Acyl carrier protein</fullName>
    </submittedName>
</protein>
<dbReference type="SUPFAM" id="SSF47336">
    <property type="entry name" value="ACP-like"/>
    <property type="match status" value="1"/>
</dbReference>
<proteinExistence type="predicted"/>
<sequence>MDLLERIKKALRIAGMEELPSDTSEPLAAYGMDSLLMVLGVAALEKELSLRISGRDFSEQAFHSLDSLTAWLRKLGAT</sequence>
<keyword evidence="3" id="KW-1185">Reference proteome</keyword>
<dbReference type="PROSITE" id="PS50075">
    <property type="entry name" value="CARRIER"/>
    <property type="match status" value="1"/>
</dbReference>
<organism evidence="2 3">
    <name type="scientific">Myxococcus llanfairpwllgwyngyllgogerychwyrndrobwllllantysiliogogogochensis</name>
    <dbReference type="NCBI Taxonomy" id="2590453"/>
    <lineage>
        <taxon>Bacteria</taxon>
        <taxon>Pseudomonadati</taxon>
        <taxon>Myxococcota</taxon>
        <taxon>Myxococcia</taxon>
        <taxon>Myxococcales</taxon>
        <taxon>Cystobacterineae</taxon>
        <taxon>Myxococcaceae</taxon>
        <taxon>Myxococcus</taxon>
    </lineage>
</organism>
<dbReference type="Pfam" id="PF00550">
    <property type="entry name" value="PP-binding"/>
    <property type="match status" value="1"/>
</dbReference>